<dbReference type="EMBL" id="GBEZ01026341">
    <property type="protein sequence ID" value="JAC60862.1"/>
    <property type="molecule type" value="Transcribed_RNA"/>
</dbReference>
<organism evidence="2">
    <name type="scientific">Tetraselmis sp. GSL018</name>
    <dbReference type="NCBI Taxonomy" id="582737"/>
    <lineage>
        <taxon>Eukaryota</taxon>
        <taxon>Viridiplantae</taxon>
        <taxon>Chlorophyta</taxon>
        <taxon>core chlorophytes</taxon>
        <taxon>Chlorodendrophyceae</taxon>
        <taxon>Chlorodendrales</taxon>
        <taxon>Chlorodendraceae</taxon>
        <taxon>Tetraselmis</taxon>
    </lineage>
</organism>
<feature type="region of interest" description="Disordered" evidence="1">
    <location>
        <begin position="1"/>
        <end position="29"/>
    </location>
</feature>
<sequence length="93" mass="10126">QMPGSTNNSAMRTPEHALLPSPQSKMKQNESVPFMGMGMSLAQVSLGFWANTNLPSSKGIFYLRIWIARRPQKPSKKDLAGAQHTSHSSACPA</sequence>
<feature type="non-terminal residue" evidence="2">
    <location>
        <position position="93"/>
    </location>
</feature>
<feature type="compositionally biased region" description="Polar residues" evidence="1">
    <location>
        <begin position="83"/>
        <end position="93"/>
    </location>
</feature>
<name>A0A061QJM9_9CHLO</name>
<evidence type="ECO:0000313" key="2">
    <source>
        <dbReference type="EMBL" id="JAC60862.1"/>
    </source>
</evidence>
<evidence type="ECO:0000256" key="1">
    <source>
        <dbReference type="SAM" id="MobiDB-lite"/>
    </source>
</evidence>
<reference evidence="2" key="1">
    <citation type="submission" date="2014-05" db="EMBL/GenBank/DDBJ databases">
        <title>The transcriptome of the halophilic microalga Tetraselmis sp. GSL018 isolated from the Great Salt Lake, Utah.</title>
        <authorList>
            <person name="Jinkerson R.E."/>
            <person name="D'Adamo S."/>
            <person name="Posewitz M.C."/>
        </authorList>
    </citation>
    <scope>NUCLEOTIDE SEQUENCE</scope>
    <source>
        <strain evidence="2">GSL018</strain>
    </source>
</reference>
<protein>
    <submittedName>
        <fullName evidence="2">Uncharacterized protein</fullName>
    </submittedName>
</protein>
<feature type="compositionally biased region" description="Polar residues" evidence="1">
    <location>
        <begin position="1"/>
        <end position="11"/>
    </location>
</feature>
<proteinExistence type="predicted"/>
<feature type="region of interest" description="Disordered" evidence="1">
    <location>
        <begin position="73"/>
        <end position="93"/>
    </location>
</feature>
<feature type="non-terminal residue" evidence="2">
    <location>
        <position position="1"/>
    </location>
</feature>
<accession>A0A061QJM9</accession>
<gene>
    <name evidence="2" type="ORF">TSPGSL018_27807</name>
</gene>
<dbReference type="AlphaFoldDB" id="A0A061QJM9"/>